<dbReference type="RefSeq" id="YP_004300642.1">
    <property type="nucleotide sequence ID" value="NC_015250.1"/>
</dbReference>
<name>D9I627_9CAUD</name>
<reference evidence="1 2" key="1">
    <citation type="journal article" date="2010" name="Virol. J.">
        <title>Genomes of the T4-related bacteriophages as windows on microbial genome evolution.</title>
        <authorList>
            <person name="Petrov V.M."/>
            <person name="Ratnayaka S."/>
            <person name="Nolan J.M."/>
            <person name="Miller E.S."/>
            <person name="Karam J.D."/>
        </authorList>
    </citation>
    <scope>NUCLEOTIDE SEQUENCE [LARGE SCALE GENOMIC DNA]</scope>
    <source>
        <strain evidence="1">Acj133</strain>
    </source>
</reference>
<proteinExistence type="predicted"/>
<evidence type="ECO:0000313" key="1">
    <source>
        <dbReference type="EMBL" id="ADJ19408.1"/>
    </source>
</evidence>
<dbReference type="KEGG" id="vg:10323048"/>
<organism evidence="1 2">
    <name type="scientific">Acinetobacter phage 133</name>
    <dbReference type="NCBI Taxonomy" id="2919552"/>
    <lineage>
        <taxon>Viruses</taxon>
        <taxon>Duplodnaviria</taxon>
        <taxon>Heunggongvirae</taxon>
        <taxon>Uroviricota</taxon>
        <taxon>Caudoviricetes</taxon>
        <taxon>Pantevenvirales</taxon>
        <taxon>Straboviridae</taxon>
        <taxon>Tevenvirinae</taxon>
        <taxon>Centumtrigintavirus</taxon>
        <taxon>Centumtrigintavirus cv133</taxon>
        <taxon>Acinetobacter virus 133</taxon>
    </lineage>
</organism>
<gene>
    <name evidence="1" type="ORF">Acj133p061</name>
</gene>
<accession>D9I627</accession>
<sequence length="99" mass="11372">MNQLAIDMAEAQSEHEYEIRTNQEAQAALESDPMYLLLRARKDIQLAMKVLRSSEDKVDQMAYMELSMVPCKLKGLINSHQYFKALSIKPRIQGELTNV</sequence>
<evidence type="ECO:0000313" key="2">
    <source>
        <dbReference type="Proteomes" id="UP000000330"/>
    </source>
</evidence>
<dbReference type="Proteomes" id="UP000000330">
    <property type="component" value="Segment"/>
</dbReference>
<dbReference type="GeneID" id="10323048"/>
<keyword evidence="2" id="KW-1185">Reference proteome</keyword>
<dbReference type="EMBL" id="HM114315">
    <property type="protein sequence ID" value="ADJ19408.1"/>
    <property type="molecule type" value="Genomic_DNA"/>
</dbReference>
<protein>
    <submittedName>
        <fullName evidence="1">Uncharacterized protein</fullName>
    </submittedName>
</protein>